<feature type="active site" description="Proton acceptor" evidence="8">
    <location>
        <position position="133"/>
    </location>
</feature>
<dbReference type="GO" id="GO:0004521">
    <property type="term" value="F:RNA endonuclease activity"/>
    <property type="evidence" value="ECO:0007669"/>
    <property type="project" value="TreeGrafter"/>
</dbReference>
<dbReference type="GO" id="GO:0005634">
    <property type="term" value="C:nucleus"/>
    <property type="evidence" value="ECO:0007669"/>
    <property type="project" value="TreeGrafter"/>
</dbReference>
<organism evidence="14 15">
    <name type="scientific">Pneumocystis wakefieldiae</name>
    <dbReference type="NCBI Taxonomy" id="38082"/>
    <lineage>
        <taxon>Eukaryota</taxon>
        <taxon>Fungi</taxon>
        <taxon>Dikarya</taxon>
        <taxon>Ascomycota</taxon>
        <taxon>Taphrinomycotina</taxon>
        <taxon>Pneumocystomycetes</taxon>
        <taxon>Pneumocystaceae</taxon>
        <taxon>Pneumocystis</taxon>
    </lineage>
</organism>
<evidence type="ECO:0000256" key="5">
    <source>
        <dbReference type="ARBA" id="ARBA00022759"/>
    </source>
</evidence>
<keyword evidence="11" id="KW-0472">Membrane</keyword>
<keyword evidence="7" id="KW-0460">Magnesium</keyword>
<dbReference type="PANTHER" id="PTHR13966">
    <property type="entry name" value="ENDONUCLEASE RELATED"/>
    <property type="match status" value="1"/>
</dbReference>
<evidence type="ECO:0000256" key="11">
    <source>
        <dbReference type="SAM" id="Phobius"/>
    </source>
</evidence>
<evidence type="ECO:0000256" key="1">
    <source>
        <dbReference type="ARBA" id="ARBA00001946"/>
    </source>
</evidence>
<comment type="similarity">
    <text evidence="2 10">Belongs to the DNA/RNA non-specific endonuclease family.</text>
</comment>
<keyword evidence="11" id="KW-0812">Transmembrane</keyword>
<evidence type="ECO:0000256" key="9">
    <source>
        <dbReference type="PIRSR" id="PIRSR640255-2"/>
    </source>
</evidence>
<dbReference type="PROSITE" id="PS01070">
    <property type="entry name" value="NUCLEASE_NON_SPEC"/>
    <property type="match status" value="1"/>
</dbReference>
<proteinExistence type="inferred from homology"/>
<dbReference type="InterPro" id="IPR044925">
    <property type="entry name" value="His-Me_finger_sf"/>
</dbReference>
<feature type="transmembrane region" description="Helical" evidence="11">
    <location>
        <begin position="6"/>
        <end position="27"/>
    </location>
</feature>
<evidence type="ECO:0000259" key="12">
    <source>
        <dbReference type="SMART" id="SM00477"/>
    </source>
</evidence>
<accession>A0A899G2Z7</accession>
<protein>
    <recommendedName>
        <fullName evidence="10">Endonuclease</fullName>
        <ecNumber evidence="10">3.1.30.-</ecNumber>
    </recommendedName>
</protein>
<evidence type="ECO:0000256" key="8">
    <source>
        <dbReference type="PIRSR" id="PIRSR640255-1"/>
    </source>
</evidence>
<dbReference type="InterPro" id="IPR040255">
    <property type="entry name" value="Non-specific_endonuclease"/>
</dbReference>
<sequence length="299" mass="34164">MTRKTFSLGILTIGAIGGGLFGALYFLQKFPKDSPLSTFKKIETHNGIINPNRIFDFCDPRPVHDLIVRKGYTSCYNRQTRVPVWVSIELTSKSLAENKGNRKYSKFKEDETIDSRFRAKLSDYFRSGYDRGHIIAAADVKFSQEALDETFYLTNISPQVGKGFNRDYWSYYEQFSRSLTSKFESVSIINGPLYLPKECPDGKWRVEYEMIGNPPNVAVPTHFFSIIYARDTSDDTVAVGSFVIPNTVIDDNVKLIEFAAPINAIERASGLDFTYKNEKRQKELCKAVECDIRKFMHNT</sequence>
<evidence type="ECO:0000313" key="15">
    <source>
        <dbReference type="Proteomes" id="UP000663699"/>
    </source>
</evidence>
<reference evidence="14" key="1">
    <citation type="submission" date="2020-06" db="EMBL/GenBank/DDBJ databases">
        <title>Genomes of multiple members of Pneumocystis genus reveal paths to human pathogen Pneumocystis jirovecii.</title>
        <authorList>
            <person name="Cisse O.H."/>
            <person name="Ma L."/>
            <person name="Dekker J."/>
            <person name="Khil P."/>
            <person name="Jo J."/>
            <person name="Brenchley J."/>
            <person name="Blair R."/>
            <person name="Pahar B."/>
            <person name="Chabe M."/>
            <person name="Van Rompay K.A."/>
            <person name="Keesler R."/>
            <person name="Sukura A."/>
            <person name="Hirsch V."/>
            <person name="Kutty G."/>
            <person name="Liu Y."/>
            <person name="Peng L."/>
            <person name="Chen J."/>
            <person name="Song J."/>
            <person name="Weissenbacher-Lang C."/>
            <person name="Xu J."/>
            <person name="Upham N.S."/>
            <person name="Stajich J.E."/>
            <person name="Cuomo C.A."/>
            <person name="Cushion M.T."/>
            <person name="Kovacs J.A."/>
        </authorList>
    </citation>
    <scope>NUCLEOTIDE SEQUENCE</scope>
    <source>
        <strain evidence="14">2A</strain>
    </source>
</reference>
<dbReference type="GO" id="GO:0005743">
    <property type="term" value="C:mitochondrial inner membrane"/>
    <property type="evidence" value="ECO:0007669"/>
    <property type="project" value="TreeGrafter"/>
</dbReference>
<dbReference type="InterPro" id="IPR018524">
    <property type="entry name" value="DNA/RNA_endonuclease_AS"/>
</dbReference>
<dbReference type="OrthoDB" id="5418055at2759"/>
<dbReference type="EMBL" id="CP054538">
    <property type="protein sequence ID" value="QSL65698.1"/>
    <property type="molecule type" value="Genomic_DNA"/>
</dbReference>
<feature type="domain" description="ENPP1-3/EXOG-like endonuclease/phosphodiesterase" evidence="12">
    <location>
        <begin position="69"/>
        <end position="280"/>
    </location>
</feature>
<dbReference type="InterPro" id="IPR020821">
    <property type="entry name" value="ENPP1-3/EXOG-like_nuc-like"/>
</dbReference>
<dbReference type="Proteomes" id="UP000663699">
    <property type="component" value="Chromosome 7"/>
</dbReference>
<dbReference type="InterPro" id="IPR001604">
    <property type="entry name" value="Endo_G_ENPP1-like_dom"/>
</dbReference>
<keyword evidence="15" id="KW-1185">Reference proteome</keyword>
<keyword evidence="11" id="KW-1133">Transmembrane helix</keyword>
<dbReference type="GO" id="GO:0003676">
    <property type="term" value="F:nucleic acid binding"/>
    <property type="evidence" value="ECO:0007669"/>
    <property type="project" value="InterPro"/>
</dbReference>
<feature type="domain" description="DNA/RNA non-specific endonuclease/pyrophosphatase/phosphodiesterase" evidence="13">
    <location>
        <begin position="68"/>
        <end position="279"/>
    </location>
</feature>
<dbReference type="SMART" id="SM00892">
    <property type="entry name" value="Endonuclease_NS"/>
    <property type="match status" value="1"/>
</dbReference>
<dbReference type="CDD" id="cd00091">
    <property type="entry name" value="NUC"/>
    <property type="match status" value="1"/>
</dbReference>
<gene>
    <name evidence="14" type="ORF">MERGE_003011</name>
</gene>
<dbReference type="AlphaFoldDB" id="A0A899G2Z7"/>
<dbReference type="SMART" id="SM00477">
    <property type="entry name" value="NUC"/>
    <property type="match status" value="1"/>
</dbReference>
<dbReference type="Gene3D" id="3.40.570.10">
    <property type="entry name" value="Extracellular Endonuclease, subunit A"/>
    <property type="match status" value="1"/>
</dbReference>
<keyword evidence="5 10" id="KW-0255">Endonuclease</keyword>
<dbReference type="GO" id="GO:0000014">
    <property type="term" value="F:single-stranded DNA endodeoxyribonuclease activity"/>
    <property type="evidence" value="ECO:0007669"/>
    <property type="project" value="TreeGrafter"/>
</dbReference>
<comment type="cofactor">
    <cofactor evidence="1 10">
        <name>Mg(2+)</name>
        <dbReference type="ChEBI" id="CHEBI:18420"/>
    </cofactor>
</comment>
<feature type="binding site" evidence="9">
    <location>
        <position position="165"/>
    </location>
    <ligand>
        <name>Mg(2+)</name>
        <dbReference type="ChEBI" id="CHEBI:18420"/>
        <note>catalytic</note>
    </ligand>
</feature>
<evidence type="ECO:0000256" key="10">
    <source>
        <dbReference type="RuleBase" id="RU366055"/>
    </source>
</evidence>
<dbReference type="SUPFAM" id="SSF54060">
    <property type="entry name" value="His-Me finger endonucleases"/>
    <property type="match status" value="1"/>
</dbReference>
<dbReference type="GO" id="GO:0046872">
    <property type="term" value="F:metal ion binding"/>
    <property type="evidence" value="ECO:0007669"/>
    <property type="project" value="UniProtKB-KW"/>
</dbReference>
<evidence type="ECO:0000256" key="6">
    <source>
        <dbReference type="ARBA" id="ARBA00022801"/>
    </source>
</evidence>
<evidence type="ECO:0000256" key="7">
    <source>
        <dbReference type="ARBA" id="ARBA00022842"/>
    </source>
</evidence>
<dbReference type="Pfam" id="PF01223">
    <property type="entry name" value="Endonuclease_NS"/>
    <property type="match status" value="1"/>
</dbReference>
<dbReference type="GO" id="GO:0006309">
    <property type="term" value="P:apoptotic DNA fragmentation"/>
    <property type="evidence" value="ECO:0007669"/>
    <property type="project" value="TreeGrafter"/>
</dbReference>
<evidence type="ECO:0000256" key="3">
    <source>
        <dbReference type="ARBA" id="ARBA00022722"/>
    </source>
</evidence>
<dbReference type="PANTHER" id="PTHR13966:SF5">
    <property type="entry name" value="ENDONUCLEASE G, MITOCHONDRIAL"/>
    <property type="match status" value="1"/>
</dbReference>
<keyword evidence="4 9" id="KW-0479">Metal-binding</keyword>
<dbReference type="EC" id="3.1.30.-" evidence="10"/>
<evidence type="ECO:0000259" key="13">
    <source>
        <dbReference type="SMART" id="SM00892"/>
    </source>
</evidence>
<evidence type="ECO:0000313" key="14">
    <source>
        <dbReference type="EMBL" id="QSL65698.1"/>
    </source>
</evidence>
<name>A0A899G2Z7_9ASCO</name>
<evidence type="ECO:0000256" key="2">
    <source>
        <dbReference type="ARBA" id="ARBA00010052"/>
    </source>
</evidence>
<dbReference type="InterPro" id="IPR044929">
    <property type="entry name" value="DNA/RNA_non-sp_Endonuclease_sf"/>
</dbReference>
<keyword evidence="6 10" id="KW-0378">Hydrolase</keyword>
<keyword evidence="3 10" id="KW-0540">Nuclease</keyword>
<evidence type="ECO:0000256" key="4">
    <source>
        <dbReference type="ARBA" id="ARBA00022723"/>
    </source>
</evidence>